<dbReference type="RefSeq" id="WP_114388498.1">
    <property type="nucleotide sequence ID" value="NZ_JAODYM010000030.1"/>
</dbReference>
<dbReference type="Proteomes" id="UP001357437">
    <property type="component" value="Unassembled WGS sequence"/>
</dbReference>
<dbReference type="EMBL" id="JAYMCU010000037">
    <property type="protein sequence ID" value="MEC3938073.1"/>
    <property type="molecule type" value="Genomic_DNA"/>
</dbReference>
<dbReference type="InterPro" id="IPR024467">
    <property type="entry name" value="Xre/MbcA/ParS-like_toxin-bd"/>
</dbReference>
<feature type="domain" description="Antitoxin Xre/MbcA/ParS-like toxin-binding" evidence="1">
    <location>
        <begin position="7"/>
        <end position="56"/>
    </location>
</feature>
<organism evidence="2 3">
    <name type="scientific">Leclercia adecarboxylata</name>
    <dbReference type="NCBI Taxonomy" id="83655"/>
    <lineage>
        <taxon>Bacteria</taxon>
        <taxon>Pseudomonadati</taxon>
        <taxon>Pseudomonadota</taxon>
        <taxon>Gammaproteobacteria</taxon>
        <taxon>Enterobacterales</taxon>
        <taxon>Enterobacteriaceae</taxon>
        <taxon>Leclercia</taxon>
    </lineage>
</organism>
<evidence type="ECO:0000313" key="2">
    <source>
        <dbReference type="EMBL" id="MEC3938073.1"/>
    </source>
</evidence>
<accession>A0ABU6I923</accession>
<sequence length="59" mass="6751">MNIDRVIALFEGNEIEAQNWMSQPNRALKWKTPSELMASEAGTDEVMKLITRLEHGVYS</sequence>
<reference evidence="2 3" key="1">
    <citation type="submission" date="2024-01" db="EMBL/GenBank/DDBJ databases">
        <title>Comparative Genomics of Leclercia adecarboxylata Strains Isolated from Several Sources.</title>
        <authorList>
            <person name="Yescas-Zazueta V."/>
            <person name="Balbuena-Alonso M.G."/>
            <person name="Valencia D."/>
            <person name="Mendez-Pfeiffer P.A."/>
            <person name="Ballesteros-Monrreal M.G."/>
            <person name="Rocha-Gracia R.D.C."/>
            <person name="Barrios-Villa E."/>
        </authorList>
    </citation>
    <scope>NUCLEOTIDE SEQUENCE [LARGE SCALE GENOMIC DNA]</scope>
    <source>
        <strain evidence="2 3">33MEM</strain>
    </source>
</reference>
<evidence type="ECO:0000313" key="3">
    <source>
        <dbReference type="Proteomes" id="UP001357437"/>
    </source>
</evidence>
<proteinExistence type="predicted"/>
<gene>
    <name evidence="2" type="ORF">VOF76_18075</name>
</gene>
<comment type="caution">
    <text evidence="2">The sequence shown here is derived from an EMBL/GenBank/DDBJ whole genome shotgun (WGS) entry which is preliminary data.</text>
</comment>
<evidence type="ECO:0000259" key="1">
    <source>
        <dbReference type="Pfam" id="PF09722"/>
    </source>
</evidence>
<protein>
    <submittedName>
        <fullName evidence="2">MbcA/ParS/Xre antitoxin family protein</fullName>
    </submittedName>
</protein>
<dbReference type="Pfam" id="PF09722">
    <property type="entry name" value="Xre_MbcA_ParS_C"/>
    <property type="match status" value="1"/>
</dbReference>
<name>A0ABU6I923_9ENTR</name>
<keyword evidence="3" id="KW-1185">Reference proteome</keyword>